<feature type="domain" description="Outer membrane protein beta-barrel" evidence="1">
    <location>
        <begin position="51"/>
        <end position="229"/>
    </location>
</feature>
<protein>
    <submittedName>
        <fullName evidence="2">Probable protein-translocating porin PorT</fullName>
    </submittedName>
</protein>
<organism evidence="2 3">
    <name type="scientific">Siphonobacter aquaeclarae</name>
    <dbReference type="NCBI Taxonomy" id="563176"/>
    <lineage>
        <taxon>Bacteria</taxon>
        <taxon>Pseudomonadati</taxon>
        <taxon>Bacteroidota</taxon>
        <taxon>Cytophagia</taxon>
        <taxon>Cytophagales</taxon>
        <taxon>Cytophagaceae</taxon>
        <taxon>Siphonobacter</taxon>
    </lineage>
</organism>
<dbReference type="STRING" id="563176.SAMN04488090_1749"/>
<evidence type="ECO:0000313" key="3">
    <source>
        <dbReference type="Proteomes" id="UP000198901"/>
    </source>
</evidence>
<evidence type="ECO:0000259" key="1">
    <source>
        <dbReference type="Pfam" id="PF13568"/>
    </source>
</evidence>
<keyword evidence="3" id="KW-1185">Reference proteome</keyword>
<reference evidence="2 3" key="1">
    <citation type="submission" date="2016-10" db="EMBL/GenBank/DDBJ databases">
        <authorList>
            <person name="de Groot N.N."/>
        </authorList>
    </citation>
    <scope>NUCLEOTIDE SEQUENCE [LARGE SCALE GENOMIC DNA]</scope>
    <source>
        <strain evidence="2 3">DSM 21668</strain>
    </source>
</reference>
<dbReference type="Pfam" id="PF13568">
    <property type="entry name" value="OMP_b-brl_2"/>
    <property type="match status" value="1"/>
</dbReference>
<dbReference type="Proteomes" id="UP000198901">
    <property type="component" value="Unassembled WGS sequence"/>
</dbReference>
<name>A0A1G9MWE9_9BACT</name>
<evidence type="ECO:0000313" key="2">
    <source>
        <dbReference type="EMBL" id="SDL77945.1"/>
    </source>
</evidence>
<dbReference type="RefSeq" id="WP_245689886.1">
    <property type="nucleotide sequence ID" value="NZ_FNGS01000003.1"/>
</dbReference>
<dbReference type="InterPro" id="IPR025665">
    <property type="entry name" value="Beta-barrel_OMP_2"/>
</dbReference>
<gene>
    <name evidence="2" type="ORF">SAMN04488090_1749</name>
</gene>
<proteinExistence type="predicted"/>
<accession>A0A1G9MWE9</accession>
<sequence length="254" mass="29454">MMRQLRMSAGKKRSLTAFFASTVSIRMGVVCLLVAAAGKVGAQNTIYQRKHLEFYDDKKVHYGFFFGIPNTRYTIKHNEQFNQPDTVLSANSANSIGFRMGFLMNVYMSPRFDFRWSPLTISIYSRNVDYLLNGGQEQRLKRESTWVEFPFMLKYKSLRRGNTRMYAVAGFRAGFEANVRKKAVAKELQLPTKSSDFSIEYGVGFERFFEFFKFTPELHFSHGLVNVFEPNNTIYSKGIRSLNTHTVTLYLMFE</sequence>
<dbReference type="AlphaFoldDB" id="A0A1G9MWE9"/>
<dbReference type="EMBL" id="FNGS01000003">
    <property type="protein sequence ID" value="SDL77945.1"/>
    <property type="molecule type" value="Genomic_DNA"/>
</dbReference>